<reference evidence="2" key="1">
    <citation type="journal article" date="2015" name="Nat. Genet.">
        <title>The genome and transcriptome of the zoonotic hookworm Ancylostoma ceylanicum identify infection-specific gene families.</title>
        <authorList>
            <person name="Schwarz E.M."/>
            <person name="Hu Y."/>
            <person name="Antoshechkin I."/>
            <person name="Miller M.M."/>
            <person name="Sternberg P.W."/>
            <person name="Aroian R.V."/>
        </authorList>
    </citation>
    <scope>NUCLEOTIDE SEQUENCE</scope>
    <source>
        <strain evidence="2">HY135</strain>
    </source>
</reference>
<sequence length="66" mass="7574">MRGIPVFESRKFLDSDVIQAHDLYVPELTYAKSKMLFLFLPNFLYFKSLSTSVLSLKISRSTSAQP</sequence>
<evidence type="ECO:0000313" key="2">
    <source>
        <dbReference type="Proteomes" id="UP000024635"/>
    </source>
</evidence>
<dbReference type="Proteomes" id="UP000024635">
    <property type="component" value="Unassembled WGS sequence"/>
</dbReference>
<proteinExistence type="predicted"/>
<comment type="caution">
    <text evidence="1">The sequence shown here is derived from an EMBL/GenBank/DDBJ whole genome shotgun (WGS) entry which is preliminary data.</text>
</comment>
<dbReference type="AlphaFoldDB" id="A0A016V7P9"/>
<keyword evidence="2" id="KW-1185">Reference proteome</keyword>
<gene>
    <name evidence="1" type="primary">Acey_s0015.g2658</name>
    <name evidence="1" type="ORF">Y032_0015g2658</name>
</gene>
<name>A0A016V7P9_9BILA</name>
<dbReference type="EMBL" id="JARK01001351">
    <property type="protein sequence ID" value="EYC23460.1"/>
    <property type="molecule type" value="Genomic_DNA"/>
</dbReference>
<protein>
    <submittedName>
        <fullName evidence="1">Uncharacterized protein</fullName>
    </submittedName>
</protein>
<organism evidence="1 2">
    <name type="scientific">Ancylostoma ceylanicum</name>
    <dbReference type="NCBI Taxonomy" id="53326"/>
    <lineage>
        <taxon>Eukaryota</taxon>
        <taxon>Metazoa</taxon>
        <taxon>Ecdysozoa</taxon>
        <taxon>Nematoda</taxon>
        <taxon>Chromadorea</taxon>
        <taxon>Rhabditida</taxon>
        <taxon>Rhabditina</taxon>
        <taxon>Rhabditomorpha</taxon>
        <taxon>Strongyloidea</taxon>
        <taxon>Ancylostomatidae</taxon>
        <taxon>Ancylostomatinae</taxon>
        <taxon>Ancylostoma</taxon>
    </lineage>
</organism>
<evidence type="ECO:0000313" key="1">
    <source>
        <dbReference type="EMBL" id="EYC23460.1"/>
    </source>
</evidence>
<accession>A0A016V7P9</accession>